<accession>A0A2R6RKZ2</accession>
<feature type="compositionally biased region" description="Gly residues" evidence="1">
    <location>
        <begin position="1"/>
        <end position="10"/>
    </location>
</feature>
<gene>
    <name evidence="2" type="ORF">CEY00_Acc05978</name>
</gene>
<keyword evidence="3" id="KW-1185">Reference proteome</keyword>
<feature type="region of interest" description="Disordered" evidence="1">
    <location>
        <begin position="1"/>
        <end position="77"/>
    </location>
</feature>
<protein>
    <submittedName>
        <fullName evidence="2">Chaperone protein like</fullName>
    </submittedName>
</protein>
<dbReference type="OrthoDB" id="1919921at2759"/>
<sequence length="240" mass="26345">MGGGGRGKSGGNSSSGEEDGDADWRAAIDSVATSTTFGRMTTDALASTSNGSTTKSIGRATQRDEGGEVTDHKHQNVKHYQIKAQKLLDEILEKNTEIVRDPIPILDGDHKTDEGGVRLFKNAPPGIVFDHIDELQRPTKKPRILPGKAIDETSKKFRMQLQSVAVDGMDIITRANEAHQKSLAKREAKDATAKTAAKREEERVVELKKVRGERWLPSIAREMRVKSQGYLASLVITQMK</sequence>
<organism evidence="2 3">
    <name type="scientific">Actinidia chinensis var. chinensis</name>
    <name type="common">Chinese soft-hair kiwi</name>
    <dbReference type="NCBI Taxonomy" id="1590841"/>
    <lineage>
        <taxon>Eukaryota</taxon>
        <taxon>Viridiplantae</taxon>
        <taxon>Streptophyta</taxon>
        <taxon>Embryophyta</taxon>
        <taxon>Tracheophyta</taxon>
        <taxon>Spermatophyta</taxon>
        <taxon>Magnoliopsida</taxon>
        <taxon>eudicotyledons</taxon>
        <taxon>Gunneridae</taxon>
        <taxon>Pentapetalae</taxon>
        <taxon>asterids</taxon>
        <taxon>Ericales</taxon>
        <taxon>Actinidiaceae</taxon>
        <taxon>Actinidia</taxon>
    </lineage>
</organism>
<dbReference type="Gramene" id="PSS30693">
    <property type="protein sequence ID" value="PSS30693"/>
    <property type="gene ID" value="CEY00_Acc05978"/>
</dbReference>
<evidence type="ECO:0000313" key="3">
    <source>
        <dbReference type="Proteomes" id="UP000241394"/>
    </source>
</evidence>
<feature type="compositionally biased region" description="Polar residues" evidence="1">
    <location>
        <begin position="31"/>
        <end position="56"/>
    </location>
</feature>
<evidence type="ECO:0000256" key="1">
    <source>
        <dbReference type="SAM" id="MobiDB-lite"/>
    </source>
</evidence>
<dbReference type="STRING" id="1590841.A0A2R6RKZ2"/>
<feature type="compositionally biased region" description="Basic and acidic residues" evidence="1">
    <location>
        <begin position="61"/>
        <end position="74"/>
    </location>
</feature>
<dbReference type="FunCoup" id="A0A2R6RKZ2">
    <property type="interactions" value="1952"/>
</dbReference>
<reference evidence="3" key="2">
    <citation type="journal article" date="2018" name="BMC Genomics">
        <title>A manually annotated Actinidia chinensis var. chinensis (kiwifruit) genome highlights the challenges associated with draft genomes and gene prediction in plants.</title>
        <authorList>
            <person name="Pilkington S.M."/>
            <person name="Crowhurst R."/>
            <person name="Hilario E."/>
            <person name="Nardozza S."/>
            <person name="Fraser L."/>
            <person name="Peng Y."/>
            <person name="Gunaseelan K."/>
            <person name="Simpson R."/>
            <person name="Tahir J."/>
            <person name="Deroles S.C."/>
            <person name="Templeton K."/>
            <person name="Luo Z."/>
            <person name="Davy M."/>
            <person name="Cheng C."/>
            <person name="McNeilage M."/>
            <person name="Scaglione D."/>
            <person name="Liu Y."/>
            <person name="Zhang Q."/>
            <person name="Datson P."/>
            <person name="De Silva N."/>
            <person name="Gardiner S.E."/>
            <person name="Bassett H."/>
            <person name="Chagne D."/>
            <person name="McCallum J."/>
            <person name="Dzierzon H."/>
            <person name="Deng C."/>
            <person name="Wang Y.Y."/>
            <person name="Barron L."/>
            <person name="Manako K."/>
            <person name="Bowen J."/>
            <person name="Foster T.M."/>
            <person name="Erridge Z.A."/>
            <person name="Tiffin H."/>
            <person name="Waite C.N."/>
            <person name="Davies K.M."/>
            <person name="Grierson E.P."/>
            <person name="Laing W.A."/>
            <person name="Kirk R."/>
            <person name="Chen X."/>
            <person name="Wood M."/>
            <person name="Montefiori M."/>
            <person name="Brummell D.A."/>
            <person name="Schwinn K.E."/>
            <person name="Catanach A."/>
            <person name="Fullerton C."/>
            <person name="Li D."/>
            <person name="Meiyalaghan S."/>
            <person name="Nieuwenhuizen N."/>
            <person name="Read N."/>
            <person name="Prakash R."/>
            <person name="Hunter D."/>
            <person name="Zhang H."/>
            <person name="McKenzie M."/>
            <person name="Knabel M."/>
            <person name="Harris A."/>
            <person name="Allan A.C."/>
            <person name="Gleave A."/>
            <person name="Chen A."/>
            <person name="Janssen B.J."/>
            <person name="Plunkett B."/>
            <person name="Ampomah-Dwamena C."/>
            <person name="Voogd C."/>
            <person name="Leif D."/>
            <person name="Lafferty D."/>
            <person name="Souleyre E.J.F."/>
            <person name="Varkonyi-Gasic E."/>
            <person name="Gambi F."/>
            <person name="Hanley J."/>
            <person name="Yao J.L."/>
            <person name="Cheung J."/>
            <person name="David K.M."/>
            <person name="Warren B."/>
            <person name="Marsh K."/>
            <person name="Snowden K.C."/>
            <person name="Lin-Wang K."/>
            <person name="Brian L."/>
            <person name="Martinez-Sanchez M."/>
            <person name="Wang M."/>
            <person name="Ileperuma N."/>
            <person name="Macnee N."/>
            <person name="Campin R."/>
            <person name="McAtee P."/>
            <person name="Drummond R.S.M."/>
            <person name="Espley R.V."/>
            <person name="Ireland H.S."/>
            <person name="Wu R."/>
            <person name="Atkinson R.G."/>
            <person name="Karunairetnam S."/>
            <person name="Bulley S."/>
            <person name="Chunkath S."/>
            <person name="Hanley Z."/>
            <person name="Storey R."/>
            <person name="Thrimawithana A.H."/>
            <person name="Thomson S."/>
            <person name="David C."/>
            <person name="Testolin R."/>
            <person name="Huang H."/>
            <person name="Hellens R.P."/>
            <person name="Schaffer R.J."/>
        </authorList>
    </citation>
    <scope>NUCLEOTIDE SEQUENCE [LARGE SCALE GENOMIC DNA]</scope>
    <source>
        <strain evidence="3">cv. Red5</strain>
    </source>
</reference>
<name>A0A2R6RKZ2_ACTCC</name>
<dbReference type="AlphaFoldDB" id="A0A2R6RKZ2"/>
<reference evidence="2 3" key="1">
    <citation type="submission" date="2017-07" db="EMBL/GenBank/DDBJ databases">
        <title>An improved, manually edited Actinidia chinensis var. chinensis (kiwifruit) genome highlights the challenges associated with draft genomes and gene prediction in plants.</title>
        <authorList>
            <person name="Pilkington S."/>
            <person name="Crowhurst R."/>
            <person name="Hilario E."/>
            <person name="Nardozza S."/>
            <person name="Fraser L."/>
            <person name="Peng Y."/>
            <person name="Gunaseelan K."/>
            <person name="Simpson R."/>
            <person name="Tahir J."/>
            <person name="Deroles S."/>
            <person name="Templeton K."/>
            <person name="Luo Z."/>
            <person name="Davy M."/>
            <person name="Cheng C."/>
            <person name="Mcneilage M."/>
            <person name="Scaglione D."/>
            <person name="Liu Y."/>
            <person name="Zhang Q."/>
            <person name="Datson P."/>
            <person name="De Silva N."/>
            <person name="Gardiner S."/>
            <person name="Bassett H."/>
            <person name="Chagne D."/>
            <person name="Mccallum J."/>
            <person name="Dzierzon H."/>
            <person name="Deng C."/>
            <person name="Wang Y.-Y."/>
            <person name="Barron N."/>
            <person name="Manako K."/>
            <person name="Bowen J."/>
            <person name="Foster T."/>
            <person name="Erridge Z."/>
            <person name="Tiffin H."/>
            <person name="Waite C."/>
            <person name="Davies K."/>
            <person name="Grierson E."/>
            <person name="Laing W."/>
            <person name="Kirk R."/>
            <person name="Chen X."/>
            <person name="Wood M."/>
            <person name="Montefiori M."/>
            <person name="Brummell D."/>
            <person name="Schwinn K."/>
            <person name="Catanach A."/>
            <person name="Fullerton C."/>
            <person name="Li D."/>
            <person name="Meiyalaghan S."/>
            <person name="Nieuwenhuizen N."/>
            <person name="Read N."/>
            <person name="Prakash R."/>
            <person name="Hunter D."/>
            <person name="Zhang H."/>
            <person name="Mckenzie M."/>
            <person name="Knabel M."/>
            <person name="Harris A."/>
            <person name="Allan A."/>
            <person name="Chen A."/>
            <person name="Janssen B."/>
            <person name="Plunkett B."/>
            <person name="Dwamena C."/>
            <person name="Voogd C."/>
            <person name="Leif D."/>
            <person name="Lafferty D."/>
            <person name="Souleyre E."/>
            <person name="Varkonyi-Gasic E."/>
            <person name="Gambi F."/>
            <person name="Hanley J."/>
            <person name="Yao J.-L."/>
            <person name="Cheung J."/>
            <person name="David K."/>
            <person name="Warren B."/>
            <person name="Marsh K."/>
            <person name="Snowden K."/>
            <person name="Lin-Wang K."/>
            <person name="Brian L."/>
            <person name="Martinez-Sanchez M."/>
            <person name="Wang M."/>
            <person name="Ileperuma N."/>
            <person name="Macnee N."/>
            <person name="Campin R."/>
            <person name="Mcatee P."/>
            <person name="Drummond R."/>
            <person name="Espley R."/>
            <person name="Ireland H."/>
            <person name="Wu R."/>
            <person name="Atkinson R."/>
            <person name="Karunairetnam S."/>
            <person name="Bulley S."/>
            <person name="Chunkath S."/>
            <person name="Hanley Z."/>
            <person name="Storey R."/>
            <person name="Thrimawithana A."/>
            <person name="Thomson S."/>
            <person name="David C."/>
            <person name="Testolin R."/>
        </authorList>
    </citation>
    <scope>NUCLEOTIDE SEQUENCE [LARGE SCALE GENOMIC DNA]</scope>
    <source>
        <strain evidence="3">cv. Red5</strain>
        <tissue evidence="2">Young leaf</tissue>
    </source>
</reference>
<proteinExistence type="predicted"/>
<dbReference type="OMA" id="EIVKAPC"/>
<dbReference type="EMBL" id="NKQK01000005">
    <property type="protein sequence ID" value="PSS30693.1"/>
    <property type="molecule type" value="Genomic_DNA"/>
</dbReference>
<evidence type="ECO:0000313" key="2">
    <source>
        <dbReference type="EMBL" id="PSS30693.1"/>
    </source>
</evidence>
<dbReference type="PANTHER" id="PTHR36765">
    <property type="entry name" value="EXPRESSED PROTEIN"/>
    <property type="match status" value="1"/>
</dbReference>
<comment type="caution">
    <text evidence="2">The sequence shown here is derived from an EMBL/GenBank/DDBJ whole genome shotgun (WGS) entry which is preliminary data.</text>
</comment>
<dbReference type="PANTHER" id="PTHR36765:SF1">
    <property type="entry name" value="EXPRESSED PROTEIN"/>
    <property type="match status" value="1"/>
</dbReference>
<dbReference type="Proteomes" id="UP000241394">
    <property type="component" value="Chromosome LG5"/>
</dbReference>
<dbReference type="InParanoid" id="A0A2R6RKZ2"/>